<sequence>MKRVAIDLDEVLVSFVKPMAKFRGYKMPTTKKYEYVYKDMFNITELESRNMVHDFYESEAFAKLKPIKGTCKQMGHLRDYADKMYIVTGRQDYARDQTEKWLRYWFPNTFDDLIMTNSYTDHEIEKHEICRSLALDSIIDDSFDVCTKCNRIGIDAYNIVGYGGNITYPWSVDSSMARTWD</sequence>
<dbReference type="PANTHER" id="PTHR35134:SF2">
    <property type="entry name" value="NUCLEOTIDASE YQFW-RELATED"/>
    <property type="match status" value="1"/>
</dbReference>
<protein>
    <submittedName>
        <fullName evidence="2">Uncharacterized protein</fullName>
    </submittedName>
</protein>
<dbReference type="Gene3D" id="3.40.50.1000">
    <property type="entry name" value="HAD superfamily/HAD-like"/>
    <property type="match status" value="1"/>
</dbReference>
<feature type="active site" description="Nucleophile" evidence="1">
    <location>
        <position position="7"/>
    </location>
</feature>
<proteinExistence type="predicted"/>
<reference evidence="2" key="1">
    <citation type="submission" date="2019-02" db="EMBL/GenBank/DDBJ databases">
        <authorList>
            <person name="Bachy C."/>
            <person name="Yung C.-M."/>
            <person name="Roux S."/>
            <person name="Sullivan M.B."/>
            <person name="Worden A.Z."/>
        </authorList>
    </citation>
    <scope>NUCLEOTIDE SEQUENCE</scope>
    <source>
        <strain evidence="2">BII-V1</strain>
    </source>
</reference>
<dbReference type="InterPro" id="IPR023214">
    <property type="entry name" value="HAD_sf"/>
</dbReference>
<organism evidence="2">
    <name type="scientific">Bathycoccus sp. RCC716 virus 1</name>
    <dbReference type="NCBI Taxonomy" id="2530038"/>
    <lineage>
        <taxon>Viruses</taxon>
        <taxon>Varidnaviria</taxon>
        <taxon>Bamfordvirae</taxon>
        <taxon>Nucleocytoviricota</taxon>
        <taxon>Megaviricetes</taxon>
        <taxon>Algavirales</taxon>
        <taxon>Phycodnaviridae</taxon>
        <taxon>Prasinovirus</taxon>
    </lineage>
</organism>
<dbReference type="InterPro" id="IPR052419">
    <property type="entry name" value="5_3-deoxyribonucleotidase-like"/>
</dbReference>
<dbReference type="EMBL" id="MK522034">
    <property type="protein sequence ID" value="QOR60220.1"/>
    <property type="molecule type" value="Genomic_DNA"/>
</dbReference>
<evidence type="ECO:0000256" key="1">
    <source>
        <dbReference type="PIRSR" id="PIRSR610708-1"/>
    </source>
</evidence>
<dbReference type="InterPro" id="IPR010708">
    <property type="entry name" value="5'(3')-deoxyribonucleotidase"/>
</dbReference>
<accession>A0A7S6NYQ6</accession>
<dbReference type="PANTHER" id="PTHR35134">
    <property type="entry name" value="NUCLEOTIDASE YQFW-RELATED"/>
    <property type="match status" value="1"/>
</dbReference>
<dbReference type="GO" id="GO:0009264">
    <property type="term" value="P:deoxyribonucleotide catabolic process"/>
    <property type="evidence" value="ECO:0007669"/>
    <property type="project" value="InterPro"/>
</dbReference>
<dbReference type="GO" id="GO:0008253">
    <property type="term" value="F:5'-nucleotidase activity"/>
    <property type="evidence" value="ECO:0007669"/>
    <property type="project" value="InterPro"/>
</dbReference>
<dbReference type="InterPro" id="IPR036412">
    <property type="entry name" value="HAD-like_sf"/>
</dbReference>
<dbReference type="SUPFAM" id="SSF56784">
    <property type="entry name" value="HAD-like"/>
    <property type="match status" value="1"/>
</dbReference>
<name>A0A7S6NYQ6_9PHYC</name>
<dbReference type="Pfam" id="PF06941">
    <property type="entry name" value="NT5C"/>
    <property type="match status" value="1"/>
</dbReference>
<feature type="active site" description="Proton donor" evidence="1">
    <location>
        <position position="9"/>
    </location>
</feature>
<evidence type="ECO:0000313" key="2">
    <source>
        <dbReference type="EMBL" id="QOR60220.1"/>
    </source>
</evidence>